<comment type="caution">
    <text evidence="3">The sequence shown here is derived from an EMBL/GenBank/DDBJ whole genome shotgun (WGS) entry which is preliminary data.</text>
</comment>
<dbReference type="PANTHER" id="PTHR13411">
    <property type="entry name" value="PLASMINOGEN RECEPTOR (KT)"/>
    <property type="match status" value="1"/>
</dbReference>
<keyword evidence="2" id="KW-0472">Membrane</keyword>
<reference evidence="3 4" key="1">
    <citation type="submission" date="2023-03" db="EMBL/GenBank/DDBJ databases">
        <title>High-quality genome of Scylla paramamosain provides insights in environmental adaptation.</title>
        <authorList>
            <person name="Zhang L."/>
        </authorList>
    </citation>
    <scope>NUCLEOTIDE SEQUENCE [LARGE SCALE GENOMIC DNA]</scope>
    <source>
        <strain evidence="3">LZ_2023a</strain>
        <tissue evidence="3">Muscle</tissue>
    </source>
</reference>
<keyword evidence="2" id="KW-0812">Transmembrane</keyword>
<dbReference type="Proteomes" id="UP001487740">
    <property type="component" value="Unassembled WGS sequence"/>
</dbReference>
<dbReference type="GO" id="GO:0005886">
    <property type="term" value="C:plasma membrane"/>
    <property type="evidence" value="ECO:0007669"/>
    <property type="project" value="InterPro"/>
</dbReference>
<evidence type="ECO:0008006" key="5">
    <source>
        <dbReference type="Google" id="ProtNLM"/>
    </source>
</evidence>
<feature type="transmembrane region" description="Helical" evidence="2">
    <location>
        <begin position="101"/>
        <end position="122"/>
    </location>
</feature>
<accession>A0AAW0UZH0</accession>
<keyword evidence="4" id="KW-1185">Reference proteome</keyword>
<keyword evidence="2" id="KW-1133">Transmembrane helix</keyword>
<name>A0AAW0UZH0_SCYPA</name>
<evidence type="ECO:0000256" key="2">
    <source>
        <dbReference type="SAM" id="Phobius"/>
    </source>
</evidence>
<dbReference type="AlphaFoldDB" id="A0AAW0UZH0"/>
<protein>
    <recommendedName>
        <fullName evidence="5">Plasminogen receptor (KT)</fullName>
    </recommendedName>
</protein>
<proteinExistence type="predicted"/>
<dbReference type="InterPro" id="IPR019319">
    <property type="entry name" value="Plg-R(KT)"/>
</dbReference>
<gene>
    <name evidence="3" type="ORF">O3P69_001705</name>
</gene>
<evidence type="ECO:0000256" key="1">
    <source>
        <dbReference type="SAM" id="MobiDB-lite"/>
    </source>
</evidence>
<evidence type="ECO:0000313" key="4">
    <source>
        <dbReference type="Proteomes" id="UP001487740"/>
    </source>
</evidence>
<dbReference type="PANTHER" id="PTHR13411:SF6">
    <property type="entry name" value="PLASMINOGEN RECEPTOR (KT)"/>
    <property type="match status" value="1"/>
</dbReference>
<feature type="transmembrane region" description="Helical" evidence="2">
    <location>
        <begin position="76"/>
        <end position="95"/>
    </location>
</feature>
<organism evidence="3 4">
    <name type="scientific">Scylla paramamosain</name>
    <name type="common">Mud crab</name>
    <dbReference type="NCBI Taxonomy" id="85552"/>
    <lineage>
        <taxon>Eukaryota</taxon>
        <taxon>Metazoa</taxon>
        <taxon>Ecdysozoa</taxon>
        <taxon>Arthropoda</taxon>
        <taxon>Crustacea</taxon>
        <taxon>Multicrustacea</taxon>
        <taxon>Malacostraca</taxon>
        <taxon>Eumalacostraca</taxon>
        <taxon>Eucarida</taxon>
        <taxon>Decapoda</taxon>
        <taxon>Pleocyemata</taxon>
        <taxon>Brachyura</taxon>
        <taxon>Eubrachyura</taxon>
        <taxon>Portunoidea</taxon>
        <taxon>Portunidae</taxon>
        <taxon>Portuninae</taxon>
        <taxon>Scylla</taxon>
    </lineage>
</organism>
<sequence>MCCSNVSCSPVVFFSFFLMTLSMGSYYSSITKTSGEPGGAAGFSSVKKDLTASQVELARRMAERQMAMQVATVRELMVWFVPFLASSYGFLYYGYRKTKSWVVMFPLIPITFGFGYQVHFAYGNKTNQIKTLAEKIMSTEAHMMAVPEWSSPSEAQQQAQQERMKEEYRTT</sequence>
<dbReference type="Pfam" id="PF10166">
    <property type="entry name" value="DUF2368"/>
    <property type="match status" value="1"/>
</dbReference>
<evidence type="ECO:0000313" key="3">
    <source>
        <dbReference type="EMBL" id="KAK8405316.1"/>
    </source>
</evidence>
<feature type="region of interest" description="Disordered" evidence="1">
    <location>
        <begin position="148"/>
        <end position="171"/>
    </location>
</feature>
<feature type="compositionally biased region" description="Basic and acidic residues" evidence="1">
    <location>
        <begin position="162"/>
        <end position="171"/>
    </location>
</feature>
<dbReference type="EMBL" id="JARAKH010000003">
    <property type="protein sequence ID" value="KAK8405316.1"/>
    <property type="molecule type" value="Genomic_DNA"/>
</dbReference>